<dbReference type="RefSeq" id="WP_344085568.1">
    <property type="nucleotide sequence ID" value="NZ_BAAALS010000026.1"/>
</dbReference>
<keyword evidence="3" id="KW-1185">Reference proteome</keyword>
<feature type="compositionally biased region" description="Basic and acidic residues" evidence="1">
    <location>
        <begin position="70"/>
        <end position="83"/>
    </location>
</feature>
<organism evidence="2 3">
    <name type="scientific">Luedemannella helvata</name>
    <dbReference type="NCBI Taxonomy" id="349315"/>
    <lineage>
        <taxon>Bacteria</taxon>
        <taxon>Bacillati</taxon>
        <taxon>Actinomycetota</taxon>
        <taxon>Actinomycetes</taxon>
        <taxon>Micromonosporales</taxon>
        <taxon>Micromonosporaceae</taxon>
        <taxon>Luedemannella</taxon>
    </lineage>
</organism>
<dbReference type="EMBL" id="BAAALS010000026">
    <property type="protein sequence ID" value="GAA1768967.1"/>
    <property type="molecule type" value="Genomic_DNA"/>
</dbReference>
<feature type="region of interest" description="Disordered" evidence="1">
    <location>
        <begin position="36"/>
        <end position="96"/>
    </location>
</feature>
<comment type="caution">
    <text evidence="2">The sequence shown here is derived from an EMBL/GenBank/DDBJ whole genome shotgun (WGS) entry which is preliminary data.</text>
</comment>
<proteinExistence type="predicted"/>
<feature type="compositionally biased region" description="Pro residues" evidence="1">
    <location>
        <begin position="39"/>
        <end position="48"/>
    </location>
</feature>
<dbReference type="Proteomes" id="UP001500655">
    <property type="component" value="Unassembled WGS sequence"/>
</dbReference>
<name>A0ABP4X687_9ACTN</name>
<gene>
    <name evidence="2" type="ORF">GCM10009681_45370</name>
</gene>
<evidence type="ECO:0000313" key="2">
    <source>
        <dbReference type="EMBL" id="GAA1768967.1"/>
    </source>
</evidence>
<reference evidence="3" key="1">
    <citation type="journal article" date="2019" name="Int. J. Syst. Evol. Microbiol.">
        <title>The Global Catalogue of Microorganisms (GCM) 10K type strain sequencing project: providing services to taxonomists for standard genome sequencing and annotation.</title>
        <authorList>
            <consortium name="The Broad Institute Genomics Platform"/>
            <consortium name="The Broad Institute Genome Sequencing Center for Infectious Disease"/>
            <person name="Wu L."/>
            <person name="Ma J."/>
        </authorList>
    </citation>
    <scope>NUCLEOTIDE SEQUENCE [LARGE SCALE GENOMIC DNA]</scope>
    <source>
        <strain evidence="3">JCM 13249</strain>
    </source>
</reference>
<protein>
    <submittedName>
        <fullName evidence="2">Uncharacterized protein</fullName>
    </submittedName>
</protein>
<accession>A0ABP4X687</accession>
<evidence type="ECO:0000256" key="1">
    <source>
        <dbReference type="SAM" id="MobiDB-lite"/>
    </source>
</evidence>
<evidence type="ECO:0000313" key="3">
    <source>
        <dbReference type="Proteomes" id="UP001500655"/>
    </source>
</evidence>
<sequence>MAATTPTHQTRDDFIDLILDDAELLRREFDDLVAAAWSTPPPAAPPPSGSARRRRAGGGQPARARCVPHGRSDAVRPVLERQRSPPARVPGGAFAS</sequence>